<dbReference type="AlphaFoldDB" id="A0A235C0K4"/>
<dbReference type="EC" id="2.7.7.101" evidence="12"/>
<reference evidence="16 17" key="1">
    <citation type="submission" date="2017-07" db="EMBL/GenBank/DDBJ databases">
        <title>Recovery of genomes from metagenomes via a dereplication, aggregation, and scoring strategy.</title>
        <authorList>
            <person name="Sieber C.M."/>
            <person name="Probst A.J."/>
            <person name="Sharrar A."/>
            <person name="Thomas B.C."/>
            <person name="Hess M."/>
            <person name="Tringe S.G."/>
            <person name="Banfield J.F."/>
        </authorList>
    </citation>
    <scope>NUCLEOTIDE SEQUENCE [LARGE SCALE GENOMIC DNA]</scope>
    <source>
        <strain evidence="16">JGI_Cruoil_03_44_89</strain>
    </source>
</reference>
<dbReference type="GO" id="GO:0005737">
    <property type="term" value="C:cytoplasm"/>
    <property type="evidence" value="ECO:0007669"/>
    <property type="project" value="TreeGrafter"/>
</dbReference>
<feature type="zinc finger region" description="CHC2-type" evidence="12 14">
    <location>
        <begin position="38"/>
        <end position="62"/>
    </location>
</feature>
<dbReference type="Gene3D" id="3.90.580.10">
    <property type="entry name" value="Zinc finger, CHC2-type domain"/>
    <property type="match status" value="1"/>
</dbReference>
<dbReference type="EMBL" id="NOZQ01000003">
    <property type="protein sequence ID" value="OYD17577.1"/>
    <property type="molecule type" value="Genomic_DNA"/>
</dbReference>
<keyword evidence="4 12" id="KW-0548">Nucleotidyltransferase</keyword>
<dbReference type="Gene3D" id="3.40.1360.10">
    <property type="match status" value="1"/>
</dbReference>
<evidence type="ECO:0000259" key="15">
    <source>
        <dbReference type="PROSITE" id="PS50880"/>
    </source>
</evidence>
<comment type="similarity">
    <text evidence="12 13">Belongs to the DnaG primase family.</text>
</comment>
<dbReference type="Pfam" id="PF08275">
    <property type="entry name" value="DNAG_N"/>
    <property type="match status" value="1"/>
</dbReference>
<gene>
    <name evidence="12" type="primary">dnaG</name>
    <name evidence="16" type="ORF">CH333_00170</name>
</gene>
<sequence length="549" mass="62213">MRFTEDTLNRIRDENPIEDVVSEFLELKRSGKNYRTLCPFHTEKTPSFFVSPERGIYHCFGCGKSGNVITFLMEYKGMTFPEAVRFLAERAGIAIKGEEEKNLDILKVLEYAGGLYHDTLLEKPRGKPGLAYLKKRGVKNDTIVAFKLGYAPGSQRYLIESALKEGIKRELLERAGLVTEGRDKFIKRVMFPVFNTAGRIVGFSSRVVDDSQLPKYMNSPDTEVYKKSNTLYGLHQTRGDIRKEKLAVLVEGNLDLLSVWQAGVKNVVASLGTSLTDGQASLLSRYARNTVIFYDSDDAGLKAARRAVDILLKNSLGVRVAVPPAGYDPDSLVRERGIDYGRFLKTTVDFLEFVINEKKIDNPDDKVVLINVVRNILSLLNDPIRMEVWTGEASKRLGISKSLLAVGGSKGRSTERGNYVDVRSRVEAELLGFALKDKSVWNFVKKSEDVIQTPAIKEIFKEKITDSEGAMNRIKPDLRRIVGEILFTERGKGEELEVTNCLLKKLRNWDIKSNLKTMREMMRRESDQGRLKELIIKYEKMQREARETI</sequence>
<dbReference type="SUPFAM" id="SSF56731">
    <property type="entry name" value="DNA primase core"/>
    <property type="match status" value="1"/>
</dbReference>
<dbReference type="HAMAP" id="MF_00974">
    <property type="entry name" value="DNA_primase_DnaG"/>
    <property type="match status" value="1"/>
</dbReference>
<comment type="function">
    <text evidence="12 13">RNA polymerase that catalyzes the synthesis of short RNA molecules used as primers for DNA polymerase during DNA replication.</text>
</comment>
<evidence type="ECO:0000256" key="4">
    <source>
        <dbReference type="ARBA" id="ARBA00022695"/>
    </source>
</evidence>
<evidence type="ECO:0000256" key="7">
    <source>
        <dbReference type="ARBA" id="ARBA00022771"/>
    </source>
</evidence>
<dbReference type="GO" id="GO:0003899">
    <property type="term" value="F:DNA-directed RNA polymerase activity"/>
    <property type="evidence" value="ECO:0007669"/>
    <property type="project" value="UniProtKB-UniRule"/>
</dbReference>
<dbReference type="PIRSF" id="PIRSF002811">
    <property type="entry name" value="DnaG"/>
    <property type="match status" value="1"/>
</dbReference>
<dbReference type="NCBIfam" id="TIGR01391">
    <property type="entry name" value="dnaG"/>
    <property type="match status" value="1"/>
</dbReference>
<organism evidence="16 17">
    <name type="scientific">candidate division WOR-3 bacterium JGI_Cruoil_03_44_89</name>
    <dbReference type="NCBI Taxonomy" id="1973748"/>
    <lineage>
        <taxon>Bacteria</taxon>
        <taxon>Bacteria division WOR-3</taxon>
    </lineage>
</organism>
<dbReference type="CDD" id="cd03364">
    <property type="entry name" value="TOPRIM_DnaG_primases"/>
    <property type="match status" value="1"/>
</dbReference>
<dbReference type="PANTHER" id="PTHR30313">
    <property type="entry name" value="DNA PRIMASE"/>
    <property type="match status" value="1"/>
</dbReference>
<dbReference type="Proteomes" id="UP000215215">
    <property type="component" value="Unassembled WGS sequence"/>
</dbReference>
<dbReference type="FunFam" id="3.90.580.10:FF:000001">
    <property type="entry name" value="DNA primase"/>
    <property type="match status" value="1"/>
</dbReference>
<proteinExistence type="inferred from homology"/>
<dbReference type="InterPro" id="IPR034151">
    <property type="entry name" value="TOPRIM_DnaG_bac"/>
</dbReference>
<dbReference type="Pfam" id="PF01807">
    <property type="entry name" value="Zn_ribbon_DnaG"/>
    <property type="match status" value="1"/>
</dbReference>
<evidence type="ECO:0000313" key="17">
    <source>
        <dbReference type="Proteomes" id="UP000215215"/>
    </source>
</evidence>
<dbReference type="InterPro" id="IPR030846">
    <property type="entry name" value="DnaG_bac"/>
</dbReference>
<keyword evidence="9" id="KW-0460">Magnesium</keyword>
<name>A0A235C0K4_UNCW3</name>
<dbReference type="GO" id="GO:0003677">
    <property type="term" value="F:DNA binding"/>
    <property type="evidence" value="ECO:0007669"/>
    <property type="project" value="UniProtKB-KW"/>
</dbReference>
<evidence type="ECO:0000256" key="14">
    <source>
        <dbReference type="PIRSR" id="PIRSR002811-1"/>
    </source>
</evidence>
<evidence type="ECO:0000256" key="11">
    <source>
        <dbReference type="ARBA" id="ARBA00023163"/>
    </source>
</evidence>
<feature type="domain" description="Toprim" evidence="15">
    <location>
        <begin position="245"/>
        <end position="326"/>
    </location>
</feature>
<dbReference type="Pfam" id="PF13155">
    <property type="entry name" value="Toprim_2"/>
    <property type="match status" value="1"/>
</dbReference>
<evidence type="ECO:0000256" key="10">
    <source>
        <dbReference type="ARBA" id="ARBA00023125"/>
    </source>
</evidence>
<dbReference type="InterPro" id="IPR050219">
    <property type="entry name" value="DnaG_primase"/>
</dbReference>
<comment type="cofactor">
    <cofactor evidence="12 13 14">
        <name>Zn(2+)</name>
        <dbReference type="ChEBI" id="CHEBI:29105"/>
    </cofactor>
    <text evidence="12 13 14">Binds 1 zinc ion per monomer.</text>
</comment>
<dbReference type="GO" id="GO:0000428">
    <property type="term" value="C:DNA-directed RNA polymerase complex"/>
    <property type="evidence" value="ECO:0007669"/>
    <property type="project" value="UniProtKB-KW"/>
</dbReference>
<keyword evidence="1 12" id="KW-0240">DNA-directed RNA polymerase</keyword>
<dbReference type="InterPro" id="IPR006295">
    <property type="entry name" value="DNA_primase_DnaG"/>
</dbReference>
<keyword evidence="7 12" id="KW-0863">Zinc-finger</keyword>
<dbReference type="InterPro" id="IPR002694">
    <property type="entry name" value="Znf_CHC2"/>
</dbReference>
<evidence type="ECO:0000256" key="9">
    <source>
        <dbReference type="ARBA" id="ARBA00022842"/>
    </source>
</evidence>
<keyword evidence="10 12" id="KW-0238">DNA-binding</keyword>
<dbReference type="GO" id="GO:1990077">
    <property type="term" value="C:primosome complex"/>
    <property type="evidence" value="ECO:0007669"/>
    <property type="project" value="UniProtKB-KW"/>
</dbReference>
<protein>
    <recommendedName>
        <fullName evidence="12 13">DNA primase</fullName>
        <ecNumber evidence="12">2.7.7.101</ecNumber>
    </recommendedName>
</protein>
<dbReference type="Gene3D" id="3.90.980.10">
    <property type="entry name" value="DNA primase, catalytic core, N-terminal domain"/>
    <property type="match status" value="1"/>
</dbReference>
<dbReference type="SUPFAM" id="SSF57783">
    <property type="entry name" value="Zinc beta-ribbon"/>
    <property type="match status" value="1"/>
</dbReference>
<evidence type="ECO:0000256" key="3">
    <source>
        <dbReference type="ARBA" id="ARBA00022679"/>
    </source>
</evidence>
<evidence type="ECO:0000256" key="8">
    <source>
        <dbReference type="ARBA" id="ARBA00022833"/>
    </source>
</evidence>
<comment type="catalytic activity">
    <reaction evidence="12">
        <text>ssDNA + n NTP = ssDNA/pppN(pN)n-1 hybrid + (n-1) diphosphate.</text>
        <dbReference type="EC" id="2.7.7.101"/>
    </reaction>
</comment>
<dbReference type="GO" id="GO:0008270">
    <property type="term" value="F:zinc ion binding"/>
    <property type="evidence" value="ECO:0007669"/>
    <property type="project" value="UniProtKB-UniRule"/>
</dbReference>
<keyword evidence="6 12" id="KW-0479">Metal-binding</keyword>
<keyword evidence="8 12" id="KW-0862">Zinc</keyword>
<dbReference type="SMART" id="SM00400">
    <property type="entry name" value="ZnF_CHCC"/>
    <property type="match status" value="1"/>
</dbReference>
<evidence type="ECO:0000256" key="13">
    <source>
        <dbReference type="PIRNR" id="PIRNR002811"/>
    </source>
</evidence>
<dbReference type="InterPro" id="IPR037068">
    <property type="entry name" value="DNA_primase_core_N_sf"/>
</dbReference>
<evidence type="ECO:0000256" key="2">
    <source>
        <dbReference type="ARBA" id="ARBA00022515"/>
    </source>
</evidence>
<evidence type="ECO:0000313" key="16">
    <source>
        <dbReference type="EMBL" id="OYD17577.1"/>
    </source>
</evidence>
<comment type="caution">
    <text evidence="16">The sequence shown here is derived from an EMBL/GenBank/DDBJ whole genome shotgun (WGS) entry which is preliminary data.</text>
</comment>
<dbReference type="InterPro" id="IPR006171">
    <property type="entry name" value="TOPRIM_dom"/>
</dbReference>
<dbReference type="PROSITE" id="PS50880">
    <property type="entry name" value="TOPRIM"/>
    <property type="match status" value="1"/>
</dbReference>
<accession>A0A235C0K4</accession>
<keyword evidence="3 12" id="KW-0808">Transferase</keyword>
<keyword evidence="5 12" id="KW-0235">DNA replication</keyword>
<comment type="domain">
    <text evidence="12">Contains an N-terminal zinc-binding domain, a central core domain that contains the primase activity, and a C-terminal DnaB-binding domain.</text>
</comment>
<evidence type="ECO:0000256" key="6">
    <source>
        <dbReference type="ARBA" id="ARBA00022723"/>
    </source>
</evidence>
<dbReference type="PANTHER" id="PTHR30313:SF2">
    <property type="entry name" value="DNA PRIMASE"/>
    <property type="match status" value="1"/>
</dbReference>
<dbReference type="SMART" id="SM00493">
    <property type="entry name" value="TOPRIM"/>
    <property type="match status" value="1"/>
</dbReference>
<evidence type="ECO:0000256" key="1">
    <source>
        <dbReference type="ARBA" id="ARBA00022478"/>
    </source>
</evidence>
<keyword evidence="11 12" id="KW-0804">Transcription</keyword>
<evidence type="ECO:0000256" key="5">
    <source>
        <dbReference type="ARBA" id="ARBA00022705"/>
    </source>
</evidence>
<comment type="subunit">
    <text evidence="12">Monomer. Interacts with DnaB.</text>
</comment>
<dbReference type="GO" id="GO:0006269">
    <property type="term" value="P:DNA replication, synthesis of primer"/>
    <property type="evidence" value="ECO:0007669"/>
    <property type="project" value="UniProtKB-UniRule"/>
</dbReference>
<evidence type="ECO:0000256" key="12">
    <source>
        <dbReference type="HAMAP-Rule" id="MF_00974"/>
    </source>
</evidence>
<dbReference type="InterPro" id="IPR036977">
    <property type="entry name" value="DNA_primase_Znf_CHC2"/>
</dbReference>
<keyword evidence="2 12" id="KW-0639">Primosome</keyword>
<dbReference type="InterPro" id="IPR013264">
    <property type="entry name" value="DNAG_N"/>
</dbReference>